<protein>
    <submittedName>
        <fullName evidence="3">CubicO group peptidase, beta-lactamase class C family</fullName>
    </submittedName>
</protein>
<accession>A0A239LBX8</accession>
<dbReference type="InterPro" id="IPR012338">
    <property type="entry name" value="Beta-lactam/transpept-like"/>
</dbReference>
<keyword evidence="1" id="KW-1133">Transmembrane helix</keyword>
<name>A0A239LBX8_9RHOB</name>
<reference evidence="3 4" key="1">
    <citation type="submission" date="2017-06" db="EMBL/GenBank/DDBJ databases">
        <authorList>
            <person name="Kim H.J."/>
            <person name="Triplett B.A."/>
        </authorList>
    </citation>
    <scope>NUCLEOTIDE SEQUENCE [LARGE SCALE GENOMIC DNA]</scope>
    <source>
        <strain evidence="3 4">DSM 11445</strain>
    </source>
</reference>
<dbReference type="PANTHER" id="PTHR46825">
    <property type="entry name" value="D-ALANYL-D-ALANINE-CARBOXYPEPTIDASE/ENDOPEPTIDASE AMPH"/>
    <property type="match status" value="1"/>
</dbReference>
<dbReference type="Proteomes" id="UP000198440">
    <property type="component" value="Unassembled WGS sequence"/>
</dbReference>
<feature type="transmembrane region" description="Helical" evidence="1">
    <location>
        <begin position="548"/>
        <end position="573"/>
    </location>
</feature>
<organism evidence="3 4">
    <name type="scientific">Antarctobacter heliothermus</name>
    <dbReference type="NCBI Taxonomy" id="74033"/>
    <lineage>
        <taxon>Bacteria</taxon>
        <taxon>Pseudomonadati</taxon>
        <taxon>Pseudomonadota</taxon>
        <taxon>Alphaproteobacteria</taxon>
        <taxon>Rhodobacterales</taxon>
        <taxon>Roseobacteraceae</taxon>
        <taxon>Antarctobacter</taxon>
    </lineage>
</organism>
<evidence type="ECO:0000256" key="1">
    <source>
        <dbReference type="SAM" id="Phobius"/>
    </source>
</evidence>
<keyword evidence="1" id="KW-0472">Membrane</keyword>
<dbReference type="OrthoDB" id="7791015at2"/>
<feature type="domain" description="Beta-lactamase-related" evidence="2">
    <location>
        <begin position="65"/>
        <end position="392"/>
    </location>
</feature>
<dbReference type="SUPFAM" id="SSF56601">
    <property type="entry name" value="beta-lactamase/transpeptidase-like"/>
    <property type="match status" value="1"/>
</dbReference>
<dbReference type="InterPro" id="IPR001466">
    <property type="entry name" value="Beta-lactam-related"/>
</dbReference>
<proteinExistence type="predicted"/>
<evidence type="ECO:0000313" key="4">
    <source>
        <dbReference type="Proteomes" id="UP000198440"/>
    </source>
</evidence>
<keyword evidence="1" id="KW-0812">Transmembrane</keyword>
<dbReference type="Pfam" id="PF00144">
    <property type="entry name" value="Beta-lactamase"/>
    <property type="match status" value="1"/>
</dbReference>
<evidence type="ECO:0000259" key="2">
    <source>
        <dbReference type="Pfam" id="PF00144"/>
    </source>
</evidence>
<gene>
    <name evidence="3" type="ORF">SAMN04488078_10847</name>
</gene>
<dbReference type="PANTHER" id="PTHR46825:SF9">
    <property type="entry name" value="BETA-LACTAMASE-RELATED DOMAIN-CONTAINING PROTEIN"/>
    <property type="match status" value="1"/>
</dbReference>
<feature type="transmembrane region" description="Helical" evidence="1">
    <location>
        <begin position="627"/>
        <end position="648"/>
    </location>
</feature>
<feature type="transmembrane region" description="Helical" evidence="1">
    <location>
        <begin position="514"/>
        <end position="536"/>
    </location>
</feature>
<evidence type="ECO:0000313" key="3">
    <source>
        <dbReference type="EMBL" id="SNT27428.1"/>
    </source>
</evidence>
<dbReference type="AlphaFoldDB" id="A0A239LBX8"/>
<dbReference type="Gene3D" id="3.40.710.10">
    <property type="entry name" value="DD-peptidase/beta-lactamase superfamily"/>
    <property type="match status" value="1"/>
</dbReference>
<dbReference type="RefSeq" id="WP_085881066.1">
    <property type="nucleotide sequence ID" value="NZ_FZON01000084.1"/>
</dbReference>
<feature type="transmembrane region" description="Helical" evidence="1">
    <location>
        <begin position="593"/>
        <end position="615"/>
    </location>
</feature>
<dbReference type="EMBL" id="FZON01000084">
    <property type="protein sequence ID" value="SNT27428.1"/>
    <property type="molecule type" value="Genomic_DNA"/>
</dbReference>
<dbReference type="InterPro" id="IPR050491">
    <property type="entry name" value="AmpC-like"/>
</dbReference>
<sequence>MIARFATCLRSGRRDTAACIARRAVNAGRRSFTQTIVAAAICCAFTGSVSAQQDSTVSALAARLDGLAQGFMTSEQVPGAIAAVVSGEEVVLRGYGVADLDDRTPVTPDDVRFEIGSITKLFTWVAVMMLVEEGRLDLRADVSGYLPTFAMPGSEPLTLAHLMSHRAGFAESYAIFDQDIAALPRAQALAAAAPEQVFARGEVTSYSNWGAALAGHIVEEVSGQPWEDFVQERILDPLGMDETTLAERLRQPDQPPLARSYRIQGGIAHPAFRIDIGAFGPAGGTASTAADMARFLQFLMGDGALDGARLLQTETMAQMRTRLFDDRPHAADMAHGFQARPRFGTMIYGHGGGVNEFISNLVFIPEIGAGVFISQNGGTGASLPFLAPNMILAALAAEAGLEAHTVQPVPDAAARAADAAGRYLTNRRMFSGPAQLLVALSPLNVTALADGALLMPTATIPMPSRFDPIAPDLWQNAQGDRVTVIRDAQGQVARLADGTGAHTHERLRGLADPVWLSAGFALAALLATTTFLGLLWRHGLRGGSRGGTLAAAVALAGAVAVWGLVAAGVAVGLVAARLGSEFLFDQPQRTFEVFLGMGDVVAVVSVALVATLLIVWRAPGWGLWRRLHHTAFALVLVGLAGLMLHWGLAFGGPI</sequence>